<sequence>MRKGEQTKANIIAKAADILNQKGYYASSLSEIMEATGLKKGGIYNHFGSKEEIVTEVFHYCVNKLDAHFQQAVSRHSHAADQLLALIDAAKDLYHGRPVPGGCPIMNAAVESDDAYPFLKEKANQSMNRLLARIASIIKRGQRTGDIRTAVDAREVAVFVVSTIEGALMLSKLRDEERPLRTAISSLTQYINQFVRNS</sequence>
<keyword evidence="7" id="KW-1185">Reference proteome</keyword>
<dbReference type="PANTHER" id="PTHR47506:SF3">
    <property type="entry name" value="HTH-TYPE TRANSCRIPTIONAL REGULATOR LMRA"/>
    <property type="match status" value="1"/>
</dbReference>
<evidence type="ECO:0000256" key="3">
    <source>
        <dbReference type="ARBA" id="ARBA00023163"/>
    </source>
</evidence>
<keyword evidence="1" id="KW-0805">Transcription regulation</keyword>
<keyword evidence="3" id="KW-0804">Transcription</keyword>
<evidence type="ECO:0000256" key="4">
    <source>
        <dbReference type="PROSITE-ProRule" id="PRU00335"/>
    </source>
</evidence>
<dbReference type="InterPro" id="IPR009057">
    <property type="entry name" value="Homeodomain-like_sf"/>
</dbReference>
<dbReference type="Gene3D" id="1.10.357.10">
    <property type="entry name" value="Tetracycline Repressor, domain 2"/>
    <property type="match status" value="1"/>
</dbReference>
<dbReference type="PROSITE" id="PS50977">
    <property type="entry name" value="HTH_TETR_2"/>
    <property type="match status" value="1"/>
</dbReference>
<dbReference type="EMBL" id="BOVK01000018">
    <property type="protein sequence ID" value="GIQ68729.1"/>
    <property type="molecule type" value="Genomic_DNA"/>
</dbReference>
<feature type="domain" description="HTH tetR-type" evidence="5">
    <location>
        <begin position="5"/>
        <end position="65"/>
    </location>
</feature>
<dbReference type="Pfam" id="PF16925">
    <property type="entry name" value="TetR_C_13"/>
    <property type="match status" value="1"/>
</dbReference>
<dbReference type="PANTHER" id="PTHR47506">
    <property type="entry name" value="TRANSCRIPTIONAL REGULATORY PROTEIN"/>
    <property type="match status" value="1"/>
</dbReference>
<dbReference type="SUPFAM" id="SSF46689">
    <property type="entry name" value="Homeodomain-like"/>
    <property type="match status" value="1"/>
</dbReference>
<dbReference type="RefSeq" id="WP_213411384.1">
    <property type="nucleotide sequence ID" value="NZ_BOVK01000018.1"/>
</dbReference>
<dbReference type="GO" id="GO:0003677">
    <property type="term" value="F:DNA binding"/>
    <property type="evidence" value="ECO:0007669"/>
    <property type="project" value="UniProtKB-UniRule"/>
</dbReference>
<evidence type="ECO:0000256" key="2">
    <source>
        <dbReference type="ARBA" id="ARBA00023125"/>
    </source>
</evidence>
<feature type="DNA-binding region" description="H-T-H motif" evidence="4">
    <location>
        <begin position="28"/>
        <end position="47"/>
    </location>
</feature>
<dbReference type="AlphaFoldDB" id="A0A8J4H0P2"/>
<proteinExistence type="predicted"/>
<dbReference type="InterPro" id="IPR011075">
    <property type="entry name" value="TetR_C"/>
</dbReference>
<comment type="caution">
    <text evidence="6">The sequence shown here is derived from an EMBL/GenBank/DDBJ whole genome shotgun (WGS) entry which is preliminary data.</text>
</comment>
<dbReference type="Pfam" id="PF00440">
    <property type="entry name" value="TetR_N"/>
    <property type="match status" value="1"/>
</dbReference>
<dbReference type="SUPFAM" id="SSF48498">
    <property type="entry name" value="Tetracyclin repressor-like, C-terminal domain"/>
    <property type="match status" value="1"/>
</dbReference>
<dbReference type="PRINTS" id="PR00455">
    <property type="entry name" value="HTHTETR"/>
</dbReference>
<evidence type="ECO:0000313" key="6">
    <source>
        <dbReference type="EMBL" id="GIQ68729.1"/>
    </source>
</evidence>
<dbReference type="InterPro" id="IPR036271">
    <property type="entry name" value="Tet_transcr_reg_TetR-rel_C_sf"/>
</dbReference>
<evidence type="ECO:0000313" key="7">
    <source>
        <dbReference type="Proteomes" id="UP000677918"/>
    </source>
</evidence>
<organism evidence="6 7">
    <name type="scientific">Xylanibacillus composti</name>
    <dbReference type="NCBI Taxonomy" id="1572762"/>
    <lineage>
        <taxon>Bacteria</taxon>
        <taxon>Bacillati</taxon>
        <taxon>Bacillota</taxon>
        <taxon>Bacilli</taxon>
        <taxon>Bacillales</taxon>
        <taxon>Paenibacillaceae</taxon>
        <taxon>Xylanibacillus</taxon>
    </lineage>
</organism>
<protein>
    <submittedName>
        <fullName evidence="6">TetR family transcriptional regulator</fullName>
    </submittedName>
</protein>
<gene>
    <name evidence="6" type="ORF">XYCOK13_15530</name>
</gene>
<dbReference type="InterPro" id="IPR001647">
    <property type="entry name" value="HTH_TetR"/>
</dbReference>
<name>A0A8J4H0P2_9BACL</name>
<dbReference type="Proteomes" id="UP000677918">
    <property type="component" value="Unassembled WGS sequence"/>
</dbReference>
<keyword evidence="2 4" id="KW-0238">DNA-binding</keyword>
<evidence type="ECO:0000256" key="1">
    <source>
        <dbReference type="ARBA" id="ARBA00023015"/>
    </source>
</evidence>
<accession>A0A8J4H0P2</accession>
<reference evidence="6" key="1">
    <citation type="submission" date="2021-04" db="EMBL/GenBank/DDBJ databases">
        <title>Draft genome sequence of Xylanibacillus composti strain K13.</title>
        <authorList>
            <person name="Uke A."/>
            <person name="Chhe C."/>
            <person name="Baramee S."/>
            <person name="Kosugi A."/>
        </authorList>
    </citation>
    <scope>NUCLEOTIDE SEQUENCE</scope>
    <source>
        <strain evidence="6">K13</strain>
    </source>
</reference>
<evidence type="ECO:0000259" key="5">
    <source>
        <dbReference type="PROSITE" id="PS50977"/>
    </source>
</evidence>